<proteinExistence type="predicted"/>
<keyword evidence="3" id="KW-1185">Reference proteome</keyword>
<protein>
    <submittedName>
        <fullName evidence="2">Uncharacterized protein</fullName>
    </submittedName>
</protein>
<feature type="transmembrane region" description="Helical" evidence="1">
    <location>
        <begin position="20"/>
        <end position="44"/>
    </location>
</feature>
<dbReference type="RefSeq" id="WP_159429610.1">
    <property type="nucleotide sequence ID" value="NZ_FRAI01000019.1"/>
</dbReference>
<keyword evidence="1" id="KW-0812">Transmembrane</keyword>
<dbReference type="STRING" id="1120989.SAMN02745227_01667"/>
<sequence>MTKIAEIVYNITGVNGVLLFAYGFLAGVLVVFTFTLLVIIYNLALRSN</sequence>
<reference evidence="3" key="1">
    <citation type="submission" date="2016-11" db="EMBL/GenBank/DDBJ databases">
        <authorList>
            <person name="Varghese N."/>
            <person name="Submissions S."/>
        </authorList>
    </citation>
    <scope>NUCLEOTIDE SEQUENCE [LARGE SCALE GENOMIC DNA]</scope>
    <source>
        <strain evidence="3">DSM 14826</strain>
    </source>
</reference>
<keyword evidence="1" id="KW-0472">Membrane</keyword>
<evidence type="ECO:0000313" key="2">
    <source>
        <dbReference type="EMBL" id="SHK16518.1"/>
    </source>
</evidence>
<evidence type="ECO:0000256" key="1">
    <source>
        <dbReference type="SAM" id="Phobius"/>
    </source>
</evidence>
<gene>
    <name evidence="2" type="ORF">SAMN02745227_01667</name>
</gene>
<dbReference type="Proteomes" id="UP000243547">
    <property type="component" value="Unassembled WGS sequence"/>
</dbReference>
<organism evidence="2 3">
    <name type="scientific">Anaerobranca californiensis DSM 14826</name>
    <dbReference type="NCBI Taxonomy" id="1120989"/>
    <lineage>
        <taxon>Bacteria</taxon>
        <taxon>Bacillati</taxon>
        <taxon>Bacillota</taxon>
        <taxon>Clostridia</taxon>
        <taxon>Eubacteriales</taxon>
        <taxon>Proteinivoracaceae</taxon>
        <taxon>Anaerobranca</taxon>
    </lineage>
</organism>
<keyword evidence="1" id="KW-1133">Transmembrane helix</keyword>
<accession>A0A1M6Q8M9</accession>
<dbReference type="EMBL" id="FRAI01000019">
    <property type="protein sequence ID" value="SHK16518.1"/>
    <property type="molecule type" value="Genomic_DNA"/>
</dbReference>
<dbReference type="AlphaFoldDB" id="A0A1M6Q8M9"/>
<name>A0A1M6Q8M9_9FIRM</name>
<evidence type="ECO:0000313" key="3">
    <source>
        <dbReference type="Proteomes" id="UP000243547"/>
    </source>
</evidence>